<proteinExistence type="predicted"/>
<sequence length="103" mass="11793">MDMRWKVCIAESIHAWLVLSTPETGNDEREGGREERMRLRNGKTPLLYDGNHGIHGIFLRDGDASLVPRWRSCGIPVYGIVRCVHALYGGVVWYRNPTQRRAT</sequence>
<protein>
    <submittedName>
        <fullName evidence="1">Uncharacterized protein</fullName>
    </submittedName>
</protein>
<dbReference type="Proteomes" id="UP000663671">
    <property type="component" value="Chromosome 7"/>
</dbReference>
<dbReference type="VEuPathDB" id="FungiDB:I7I51_02614"/>
<reference evidence="1" key="1">
    <citation type="submission" date="2021-01" db="EMBL/GenBank/DDBJ databases">
        <title>Chromosome-level genome assembly of a human fungal pathogen reveals clustering of transcriptionally co-regulated genes.</title>
        <authorList>
            <person name="Voorhies M."/>
            <person name="Cohen S."/>
            <person name="Shea T.P."/>
            <person name="Petrus S."/>
            <person name="Munoz J.F."/>
            <person name="Poplawski S."/>
            <person name="Goldman W.E."/>
            <person name="Michael T."/>
            <person name="Cuomo C.A."/>
            <person name="Sil A."/>
            <person name="Beyhan S."/>
        </authorList>
    </citation>
    <scope>NUCLEOTIDE SEQUENCE</scope>
    <source>
        <strain evidence="1">WU24</strain>
    </source>
</reference>
<dbReference type="EMBL" id="CP069112">
    <property type="protein sequence ID" value="QSS62871.1"/>
    <property type="molecule type" value="Genomic_DNA"/>
</dbReference>
<evidence type="ECO:0000313" key="2">
    <source>
        <dbReference type="Proteomes" id="UP000663671"/>
    </source>
</evidence>
<organism evidence="1 2">
    <name type="scientific">Ajellomyces capsulatus</name>
    <name type="common">Darling's disease fungus</name>
    <name type="synonym">Histoplasma capsulatum</name>
    <dbReference type="NCBI Taxonomy" id="5037"/>
    <lineage>
        <taxon>Eukaryota</taxon>
        <taxon>Fungi</taxon>
        <taxon>Dikarya</taxon>
        <taxon>Ascomycota</taxon>
        <taxon>Pezizomycotina</taxon>
        <taxon>Eurotiomycetes</taxon>
        <taxon>Eurotiomycetidae</taxon>
        <taxon>Onygenales</taxon>
        <taxon>Ajellomycetaceae</taxon>
        <taxon>Histoplasma</taxon>
    </lineage>
</organism>
<gene>
    <name evidence="1" type="ORF">I7I51_02614</name>
</gene>
<name>A0A8A1MA65_AJECA</name>
<dbReference type="AlphaFoldDB" id="A0A8A1MA65"/>
<evidence type="ECO:0000313" key="1">
    <source>
        <dbReference type="EMBL" id="QSS62871.1"/>
    </source>
</evidence>
<accession>A0A8A1MA65</accession>